<evidence type="ECO:0000256" key="8">
    <source>
        <dbReference type="SAM" id="Phobius"/>
    </source>
</evidence>
<feature type="transmembrane region" description="Helical" evidence="8">
    <location>
        <begin position="201"/>
        <end position="227"/>
    </location>
</feature>
<evidence type="ECO:0000256" key="1">
    <source>
        <dbReference type="ARBA" id="ARBA00004651"/>
    </source>
</evidence>
<evidence type="ECO:0000256" key="3">
    <source>
        <dbReference type="ARBA" id="ARBA00022448"/>
    </source>
</evidence>
<comment type="subcellular location">
    <subcellularLocation>
        <location evidence="1">Cell membrane</location>
        <topology evidence="1">Multi-pass membrane protein</topology>
    </subcellularLocation>
</comment>
<evidence type="ECO:0000256" key="2">
    <source>
        <dbReference type="ARBA" id="ARBA00007935"/>
    </source>
</evidence>
<evidence type="ECO:0000256" key="4">
    <source>
        <dbReference type="ARBA" id="ARBA00022475"/>
    </source>
</evidence>
<feature type="transmembrane region" description="Helical" evidence="8">
    <location>
        <begin position="239"/>
        <end position="259"/>
    </location>
</feature>
<dbReference type="Proteomes" id="UP000582090">
    <property type="component" value="Unassembled WGS sequence"/>
</dbReference>
<dbReference type="GO" id="GO:0033214">
    <property type="term" value="P:siderophore-iron import into cell"/>
    <property type="evidence" value="ECO:0007669"/>
    <property type="project" value="TreeGrafter"/>
</dbReference>
<dbReference type="SUPFAM" id="SSF81345">
    <property type="entry name" value="ABC transporter involved in vitamin B12 uptake, BtuC"/>
    <property type="match status" value="1"/>
</dbReference>
<comment type="caution">
    <text evidence="9">The sequence shown here is derived from an EMBL/GenBank/DDBJ whole genome shotgun (WGS) entry which is preliminary data.</text>
</comment>
<organism evidence="9 10">
    <name type="scientific">Rhizobium metallidurans</name>
    <dbReference type="NCBI Taxonomy" id="1265931"/>
    <lineage>
        <taxon>Bacteria</taxon>
        <taxon>Pseudomonadati</taxon>
        <taxon>Pseudomonadota</taxon>
        <taxon>Alphaproteobacteria</taxon>
        <taxon>Hyphomicrobiales</taxon>
        <taxon>Rhizobiaceae</taxon>
        <taxon>Rhizobium/Agrobacterium group</taxon>
        <taxon>Rhizobium</taxon>
    </lineage>
</organism>
<evidence type="ECO:0000256" key="7">
    <source>
        <dbReference type="ARBA" id="ARBA00023136"/>
    </source>
</evidence>
<accession>A0A7W6GET5</accession>
<keyword evidence="5 8" id="KW-0812">Transmembrane</keyword>
<dbReference type="GO" id="GO:0022857">
    <property type="term" value="F:transmembrane transporter activity"/>
    <property type="evidence" value="ECO:0007669"/>
    <property type="project" value="InterPro"/>
</dbReference>
<evidence type="ECO:0000313" key="9">
    <source>
        <dbReference type="EMBL" id="MBB3967016.1"/>
    </source>
</evidence>
<dbReference type="CDD" id="cd06550">
    <property type="entry name" value="TM_ABC_iron-siderophores_like"/>
    <property type="match status" value="1"/>
</dbReference>
<feature type="transmembrane region" description="Helical" evidence="8">
    <location>
        <begin position="83"/>
        <end position="102"/>
    </location>
</feature>
<keyword evidence="6 8" id="KW-1133">Transmembrane helix</keyword>
<name>A0A7W6GET5_9HYPH</name>
<dbReference type="AlphaFoldDB" id="A0A7W6GET5"/>
<comment type="similarity">
    <text evidence="2">Belongs to the binding-protein-dependent transport system permease family. FecCD subfamily.</text>
</comment>
<dbReference type="EMBL" id="JACIDW010000028">
    <property type="protein sequence ID" value="MBB3967016.1"/>
    <property type="molecule type" value="Genomic_DNA"/>
</dbReference>
<evidence type="ECO:0000313" key="10">
    <source>
        <dbReference type="Proteomes" id="UP000582090"/>
    </source>
</evidence>
<keyword evidence="3" id="KW-0813">Transport</keyword>
<reference evidence="9 10" key="1">
    <citation type="submission" date="2020-08" db="EMBL/GenBank/DDBJ databases">
        <title>Genomic Encyclopedia of Type Strains, Phase IV (KMG-IV): sequencing the most valuable type-strain genomes for metagenomic binning, comparative biology and taxonomic classification.</title>
        <authorList>
            <person name="Goeker M."/>
        </authorList>
    </citation>
    <scope>NUCLEOTIDE SEQUENCE [LARGE SCALE GENOMIC DNA]</scope>
    <source>
        <strain evidence="9 10">DSM 26575</strain>
    </source>
</reference>
<dbReference type="InterPro" id="IPR000522">
    <property type="entry name" value="ABC_transptr_permease_BtuC"/>
</dbReference>
<dbReference type="FunFam" id="1.10.3470.10:FF:000001">
    <property type="entry name" value="Vitamin B12 ABC transporter permease BtuC"/>
    <property type="match status" value="1"/>
</dbReference>
<keyword evidence="4" id="KW-1003">Cell membrane</keyword>
<feature type="transmembrane region" description="Helical" evidence="8">
    <location>
        <begin position="30"/>
        <end position="50"/>
    </location>
</feature>
<evidence type="ECO:0000256" key="5">
    <source>
        <dbReference type="ARBA" id="ARBA00022692"/>
    </source>
</evidence>
<gene>
    <name evidence="9" type="ORF">GGQ67_004709</name>
</gene>
<evidence type="ECO:0000256" key="6">
    <source>
        <dbReference type="ARBA" id="ARBA00022989"/>
    </source>
</evidence>
<dbReference type="PANTHER" id="PTHR30472">
    <property type="entry name" value="FERRIC ENTEROBACTIN TRANSPORT SYSTEM PERMEASE PROTEIN"/>
    <property type="match status" value="1"/>
</dbReference>
<feature type="transmembrane region" description="Helical" evidence="8">
    <location>
        <begin position="59"/>
        <end position="77"/>
    </location>
</feature>
<keyword evidence="10" id="KW-1185">Reference proteome</keyword>
<dbReference type="Gene3D" id="1.10.3470.10">
    <property type="entry name" value="ABC transporter involved in vitamin B12 uptake, BtuC"/>
    <property type="match status" value="1"/>
</dbReference>
<feature type="transmembrane region" description="Helical" evidence="8">
    <location>
        <begin position="156"/>
        <end position="176"/>
    </location>
</feature>
<keyword evidence="7 8" id="KW-0472">Membrane</keyword>
<sequence length="293" mass="30033">MISPLAAGKMVLLHDATDFVVWQHRLPRSLIAILVGAALGTAGTLIQGVIRNPLASPDILGVTQGAGLAVTVVLLLAPAGAQAWLPLIACLGGAGGALLLMAYNSGTAFSPLRFALSGVAVSMTFASVTEFLLLTYPVEINTALLALTGSLWARGWTHLAPSLLLIPLIGASFFMAKPLDLIGLGDEAATGLGVGLGRARLFAIAISVLLTGISVSVIGPVTFVGLMAPHLARRLVGGAHLTLIPTAALVGAIIVILADTLGRGLAPPMEIPVGVLTAVIGAPYFLWLLFRIR</sequence>
<dbReference type="PANTHER" id="PTHR30472:SF37">
    <property type="entry name" value="FE(3+) DICITRATE TRANSPORT SYSTEM PERMEASE PROTEIN FECD-RELATED"/>
    <property type="match status" value="1"/>
</dbReference>
<feature type="transmembrane region" description="Helical" evidence="8">
    <location>
        <begin position="271"/>
        <end position="290"/>
    </location>
</feature>
<feature type="transmembrane region" description="Helical" evidence="8">
    <location>
        <begin position="114"/>
        <end position="136"/>
    </location>
</feature>
<dbReference type="GO" id="GO:0005886">
    <property type="term" value="C:plasma membrane"/>
    <property type="evidence" value="ECO:0007669"/>
    <property type="project" value="UniProtKB-SubCell"/>
</dbReference>
<proteinExistence type="inferred from homology"/>
<dbReference type="Pfam" id="PF01032">
    <property type="entry name" value="FecCD"/>
    <property type="match status" value="1"/>
</dbReference>
<dbReference type="InterPro" id="IPR037294">
    <property type="entry name" value="ABC_BtuC-like"/>
</dbReference>
<protein>
    <submittedName>
        <fullName evidence="9">Iron complex transport system permease protein</fullName>
    </submittedName>
</protein>